<evidence type="ECO:0008006" key="3">
    <source>
        <dbReference type="Google" id="ProtNLM"/>
    </source>
</evidence>
<evidence type="ECO:0000313" key="1">
    <source>
        <dbReference type="EMBL" id="KYF76673.1"/>
    </source>
</evidence>
<sequence length="175" mass="19410">MQSAEEKAYTMWMRRQAAFQVLSRRRLRSCPLKDSTRAVLAGHLLGGYALREHLADELEAVARLTATDGMVLILPDLTLLGFGVFFKSAKFADLKCAIEVYDPYERERQNVTSLEQLGGARHQSAAVAAARLPGALAIVVSSDGTVTTMRRPDEGQSLAVHKHLELRMPSWPVYQ</sequence>
<gene>
    <name evidence="1" type="ORF">BE18_51175</name>
</gene>
<organism evidence="1 2">
    <name type="scientific">Sorangium cellulosum</name>
    <name type="common">Polyangium cellulosum</name>
    <dbReference type="NCBI Taxonomy" id="56"/>
    <lineage>
        <taxon>Bacteria</taxon>
        <taxon>Pseudomonadati</taxon>
        <taxon>Myxococcota</taxon>
        <taxon>Polyangia</taxon>
        <taxon>Polyangiales</taxon>
        <taxon>Polyangiaceae</taxon>
        <taxon>Sorangium</taxon>
    </lineage>
</organism>
<comment type="caution">
    <text evidence="1">The sequence shown here is derived from an EMBL/GenBank/DDBJ whole genome shotgun (WGS) entry which is preliminary data.</text>
</comment>
<accession>A0A150SPU0</accession>
<evidence type="ECO:0000313" key="2">
    <source>
        <dbReference type="Proteomes" id="UP000075515"/>
    </source>
</evidence>
<dbReference type="EMBL" id="JEMC01004009">
    <property type="protein sequence ID" value="KYF76673.1"/>
    <property type="molecule type" value="Genomic_DNA"/>
</dbReference>
<reference evidence="1 2" key="1">
    <citation type="submission" date="2014-02" db="EMBL/GenBank/DDBJ databases">
        <title>The small core and large imbalanced accessory genome model reveals a collaborative survival strategy of Sorangium cellulosum strains in nature.</title>
        <authorList>
            <person name="Han K."/>
            <person name="Peng R."/>
            <person name="Blom J."/>
            <person name="Li Y.-Z."/>
        </authorList>
    </citation>
    <scope>NUCLEOTIDE SEQUENCE [LARGE SCALE GENOMIC DNA]</scope>
    <source>
        <strain evidence="1 2">So0149</strain>
    </source>
</reference>
<dbReference type="Proteomes" id="UP000075515">
    <property type="component" value="Unassembled WGS sequence"/>
</dbReference>
<proteinExistence type="predicted"/>
<dbReference type="AlphaFoldDB" id="A0A150SPU0"/>
<protein>
    <recommendedName>
        <fullName evidence="3">DAC domain-containing protein</fullName>
    </recommendedName>
</protein>
<name>A0A150SPU0_SORCE</name>